<dbReference type="AlphaFoldDB" id="A0AAF0KE22"/>
<name>A0AAF0KE22_9HYPH</name>
<feature type="region of interest" description="Disordered" evidence="1">
    <location>
        <begin position="38"/>
        <end position="58"/>
    </location>
</feature>
<organism evidence="3 4">
    <name type="scientific">Agrobacterium larrymoorei</name>
    <dbReference type="NCBI Taxonomy" id="160699"/>
    <lineage>
        <taxon>Bacteria</taxon>
        <taxon>Pseudomonadati</taxon>
        <taxon>Pseudomonadota</taxon>
        <taxon>Alphaproteobacteria</taxon>
        <taxon>Hyphomicrobiales</taxon>
        <taxon>Rhizobiaceae</taxon>
        <taxon>Rhizobium/Agrobacterium group</taxon>
        <taxon>Agrobacterium</taxon>
    </lineage>
</organism>
<evidence type="ECO:0000256" key="2">
    <source>
        <dbReference type="SAM" id="Phobius"/>
    </source>
</evidence>
<proteinExistence type="predicted"/>
<dbReference type="Proteomes" id="UP000298664">
    <property type="component" value="Chromosome Circular"/>
</dbReference>
<accession>A0AAF0KE22</accession>
<feature type="compositionally biased region" description="Basic and acidic residues" evidence="1">
    <location>
        <begin position="43"/>
        <end position="52"/>
    </location>
</feature>
<gene>
    <name evidence="3" type="ORF">CFBP5477_012010</name>
</gene>
<evidence type="ECO:0000313" key="3">
    <source>
        <dbReference type="EMBL" id="WHA40542.1"/>
    </source>
</evidence>
<evidence type="ECO:0000256" key="1">
    <source>
        <dbReference type="SAM" id="MobiDB-lite"/>
    </source>
</evidence>
<dbReference type="EMBL" id="CP124733">
    <property type="protein sequence ID" value="WHA40542.1"/>
    <property type="molecule type" value="Genomic_DNA"/>
</dbReference>
<keyword evidence="2" id="KW-0812">Transmembrane</keyword>
<sequence length="58" mass="6361">MTNHNMVLDALASPVYAGFAIAVLLSARQVERWKPKGVTGEGRVSRIAETQRHSKAQL</sequence>
<evidence type="ECO:0000313" key="4">
    <source>
        <dbReference type="Proteomes" id="UP000298664"/>
    </source>
</evidence>
<dbReference type="RefSeq" id="WP_170980106.1">
    <property type="nucleotide sequence ID" value="NZ_CP124733.1"/>
</dbReference>
<keyword evidence="2" id="KW-1133">Transmembrane helix</keyword>
<feature type="transmembrane region" description="Helical" evidence="2">
    <location>
        <begin position="6"/>
        <end position="27"/>
    </location>
</feature>
<keyword evidence="2" id="KW-0472">Membrane</keyword>
<reference evidence="3" key="1">
    <citation type="submission" date="2023-05" db="EMBL/GenBank/DDBJ databases">
        <title>Complete genome sequence of Agrobacterium larrymoorei CFBP5477.</title>
        <authorList>
            <person name="Yen H.-C."/>
            <person name="Chou L."/>
            <person name="Lin Y.-C."/>
            <person name="Lai E.-M."/>
            <person name="Kuo C.-H."/>
        </authorList>
    </citation>
    <scope>NUCLEOTIDE SEQUENCE</scope>
    <source>
        <strain evidence="3">CFBP5477</strain>
    </source>
</reference>
<protein>
    <submittedName>
        <fullName evidence="3">Uncharacterized protein</fullName>
    </submittedName>
</protein>